<dbReference type="AlphaFoldDB" id="A0A0K1QE15"/>
<proteinExistence type="predicted"/>
<dbReference type="GO" id="GO:0016987">
    <property type="term" value="F:sigma factor activity"/>
    <property type="evidence" value="ECO:0007669"/>
    <property type="project" value="InterPro"/>
</dbReference>
<accession>A0A0K1QE15</accession>
<dbReference type="RefSeq" id="WP_146654644.1">
    <property type="nucleotide sequence ID" value="NZ_CP012333.1"/>
</dbReference>
<dbReference type="GO" id="GO:0006352">
    <property type="term" value="P:DNA-templated transcription initiation"/>
    <property type="evidence" value="ECO:0007669"/>
    <property type="project" value="InterPro"/>
</dbReference>
<dbReference type="Pfam" id="PF04542">
    <property type="entry name" value="Sigma70_r2"/>
    <property type="match status" value="1"/>
</dbReference>
<reference evidence="4 5" key="1">
    <citation type="submission" date="2015-08" db="EMBL/GenBank/DDBJ databases">
        <authorList>
            <person name="Babu N.S."/>
            <person name="Beckwith C.J."/>
            <person name="Beseler K.G."/>
            <person name="Brison A."/>
            <person name="Carone J.V."/>
            <person name="Caskin T.P."/>
            <person name="Diamond M."/>
            <person name="Durham M.E."/>
            <person name="Foxe J.M."/>
            <person name="Go M."/>
            <person name="Henderson B.A."/>
            <person name="Jones I.B."/>
            <person name="McGettigan J.A."/>
            <person name="Micheletti S.J."/>
            <person name="Nasrallah M.E."/>
            <person name="Ortiz D."/>
            <person name="Piller C.R."/>
            <person name="Privatt S.R."/>
            <person name="Schneider S.L."/>
            <person name="Sharp S."/>
            <person name="Smith T.C."/>
            <person name="Stanton J.D."/>
            <person name="Ullery H.E."/>
            <person name="Wilson R.J."/>
            <person name="Serrano M.G."/>
            <person name="Buck G."/>
            <person name="Lee V."/>
            <person name="Wang Y."/>
            <person name="Carvalho R."/>
            <person name="Voegtly L."/>
            <person name="Shi R."/>
            <person name="Duckworth R."/>
            <person name="Johnson A."/>
            <person name="Loviza R."/>
            <person name="Walstead R."/>
            <person name="Shah Z."/>
            <person name="Kiflezghi M."/>
            <person name="Wade K."/>
            <person name="Ball S.L."/>
            <person name="Bradley K.W."/>
            <person name="Asai D.J."/>
            <person name="Bowman C.A."/>
            <person name="Russell D.A."/>
            <person name="Pope W.H."/>
            <person name="Jacobs-Sera D."/>
            <person name="Hendrix R.W."/>
            <person name="Hatfull G.F."/>
        </authorList>
    </citation>
    <scope>NUCLEOTIDE SEQUENCE [LARGE SCALE GENOMIC DNA]</scope>
    <source>
        <strain evidence="4 5">DSM 27648</strain>
    </source>
</reference>
<evidence type="ECO:0000313" key="5">
    <source>
        <dbReference type="Proteomes" id="UP000064967"/>
    </source>
</evidence>
<dbReference type="STRING" id="1391654.AKJ09_10626"/>
<keyword evidence="5" id="KW-1185">Reference proteome</keyword>
<feature type="domain" description="RNA polymerase sigma-70 region 2" evidence="1">
    <location>
        <begin position="15"/>
        <end position="82"/>
    </location>
</feature>
<evidence type="ECO:0000259" key="1">
    <source>
        <dbReference type="Pfam" id="PF04542"/>
    </source>
</evidence>
<dbReference type="InterPro" id="IPR036388">
    <property type="entry name" value="WH-like_DNA-bd_sf"/>
</dbReference>
<dbReference type="SUPFAM" id="SSF88659">
    <property type="entry name" value="Sigma3 and sigma4 domains of RNA polymerase sigma factors"/>
    <property type="match status" value="1"/>
</dbReference>
<dbReference type="Proteomes" id="UP000064967">
    <property type="component" value="Chromosome"/>
</dbReference>
<dbReference type="GO" id="GO:0003677">
    <property type="term" value="F:DNA binding"/>
    <property type="evidence" value="ECO:0007669"/>
    <property type="project" value="InterPro"/>
</dbReference>
<dbReference type="InterPro" id="IPR013324">
    <property type="entry name" value="RNA_pol_sigma_r3/r4-like"/>
</dbReference>
<gene>
    <name evidence="4" type="ORF">AKJ09_10626</name>
</gene>
<dbReference type="OrthoDB" id="9780299at2"/>
<dbReference type="PANTHER" id="PTHR47756:SF2">
    <property type="entry name" value="BLL6612 PROTEIN"/>
    <property type="match status" value="1"/>
</dbReference>
<dbReference type="Gene3D" id="1.10.10.10">
    <property type="entry name" value="Winged helix-like DNA-binding domain superfamily/Winged helix DNA-binding domain"/>
    <property type="match status" value="1"/>
</dbReference>
<dbReference type="InterPro" id="IPR046531">
    <property type="entry name" value="DUF6596"/>
</dbReference>
<evidence type="ECO:0000259" key="3">
    <source>
        <dbReference type="Pfam" id="PF20239"/>
    </source>
</evidence>
<dbReference type="InterPro" id="IPR014284">
    <property type="entry name" value="RNA_pol_sigma-70_dom"/>
</dbReference>
<dbReference type="PANTHER" id="PTHR47756">
    <property type="entry name" value="BLL6612 PROTEIN-RELATED"/>
    <property type="match status" value="1"/>
</dbReference>
<dbReference type="Gene3D" id="1.10.1740.10">
    <property type="match status" value="1"/>
</dbReference>
<dbReference type="SUPFAM" id="SSF88946">
    <property type="entry name" value="Sigma2 domain of RNA polymerase sigma factors"/>
    <property type="match status" value="1"/>
</dbReference>
<protein>
    <submittedName>
        <fullName evidence="4">RNA polymerase sigma-70 factor, ECF subfamily</fullName>
    </submittedName>
</protein>
<dbReference type="Pfam" id="PF20239">
    <property type="entry name" value="DUF6596"/>
    <property type="match status" value="1"/>
</dbReference>
<feature type="domain" description="RNA polymerase sigma factor 70 region 4 type 2" evidence="2">
    <location>
        <begin position="123"/>
        <end position="167"/>
    </location>
</feature>
<dbReference type="EMBL" id="CP012333">
    <property type="protein sequence ID" value="AKV03963.1"/>
    <property type="molecule type" value="Genomic_DNA"/>
</dbReference>
<dbReference type="InterPro" id="IPR007627">
    <property type="entry name" value="RNA_pol_sigma70_r2"/>
</dbReference>
<organism evidence="4 5">
    <name type="scientific">Labilithrix luteola</name>
    <dbReference type="NCBI Taxonomy" id="1391654"/>
    <lineage>
        <taxon>Bacteria</taxon>
        <taxon>Pseudomonadati</taxon>
        <taxon>Myxococcota</taxon>
        <taxon>Polyangia</taxon>
        <taxon>Polyangiales</taxon>
        <taxon>Labilitrichaceae</taxon>
        <taxon>Labilithrix</taxon>
    </lineage>
</organism>
<feature type="domain" description="DUF6596" evidence="3">
    <location>
        <begin position="185"/>
        <end position="286"/>
    </location>
</feature>
<dbReference type="InterPro" id="IPR013325">
    <property type="entry name" value="RNA_pol_sigma_r2"/>
</dbReference>
<dbReference type="InterPro" id="IPR013249">
    <property type="entry name" value="RNA_pol_sigma70_r4_t2"/>
</dbReference>
<dbReference type="KEGG" id="llu:AKJ09_10626"/>
<evidence type="ECO:0000313" key="4">
    <source>
        <dbReference type="EMBL" id="AKV03963.1"/>
    </source>
</evidence>
<dbReference type="Pfam" id="PF08281">
    <property type="entry name" value="Sigma70_r4_2"/>
    <property type="match status" value="1"/>
</dbReference>
<dbReference type="NCBIfam" id="TIGR02937">
    <property type="entry name" value="sigma70-ECF"/>
    <property type="match status" value="1"/>
</dbReference>
<evidence type="ECO:0000259" key="2">
    <source>
        <dbReference type="Pfam" id="PF08281"/>
    </source>
</evidence>
<name>A0A0K1QE15_9BACT</name>
<sequence length="413" mass="45257">MSDASAAALVEDLFRRESGHLVAALARLLGPSNLALAEDVVHDALVTAMHAWRFGAPENPKAWILQVARNRAIDILRRERRRERLMLEAECEGALAGAVDLALSPEADAENQLAMMFAICDDALSSETHVTLILRLLCGLSSTEIARAFLVDVQTIDRRLHRGRARLQELGHLQDPRAVDDVRARQPSVEQALYLLFNEGYHGSDADNPLHPAMCADALRLSELLLGASAVEPSTVHALAALFCFNAARLTARLCEDAVIVPLAEQDRSLWDASLFGRGLQHLAASATGDRLTRWHLEAGIAFEHTSAPSVAETNWARIVEYYDALAALSPGPIVALNRGLALAELHGLDVGREALAALAGEPKLAEYSFFWAARADVERRAGRTVEAHELYRRAIALAKSRAERLSYEKRLR</sequence>